<evidence type="ECO:0000313" key="5">
    <source>
        <dbReference type="EMBL" id="NDW43947.1"/>
    </source>
</evidence>
<proteinExistence type="inferred from homology"/>
<reference evidence="5" key="1">
    <citation type="submission" date="2020-02" db="EMBL/GenBank/DDBJ databases">
        <title>Delineation of the pyrene-degrading pathway in Roseobacter clade bacteria by genomic analysis.</title>
        <authorList>
            <person name="Zhou H."/>
            <person name="Wang H."/>
        </authorList>
    </citation>
    <scope>NUCLEOTIDE SEQUENCE</scope>
    <source>
        <strain evidence="5">PrR005</strain>
    </source>
</reference>
<organism evidence="5">
    <name type="scientific">Ruegeria sp. PrR005</name>
    <dbReference type="NCBI Taxonomy" id="2706882"/>
    <lineage>
        <taxon>Bacteria</taxon>
        <taxon>Pseudomonadati</taxon>
        <taxon>Pseudomonadota</taxon>
        <taxon>Alphaproteobacteria</taxon>
        <taxon>Rhodobacterales</taxon>
        <taxon>Roseobacteraceae</taxon>
        <taxon>Ruegeria</taxon>
    </lineage>
</organism>
<dbReference type="Pfam" id="PF06253">
    <property type="entry name" value="MTTB"/>
    <property type="match status" value="1"/>
</dbReference>
<evidence type="ECO:0000256" key="1">
    <source>
        <dbReference type="ARBA" id="ARBA00007137"/>
    </source>
</evidence>
<evidence type="ECO:0000256" key="4">
    <source>
        <dbReference type="SAM" id="MobiDB-lite"/>
    </source>
</evidence>
<dbReference type="InterPro" id="IPR038601">
    <property type="entry name" value="MttB-like_sf"/>
</dbReference>
<evidence type="ECO:0008006" key="6">
    <source>
        <dbReference type="Google" id="ProtNLM"/>
    </source>
</evidence>
<dbReference type="GO" id="GO:0015948">
    <property type="term" value="P:methanogenesis"/>
    <property type="evidence" value="ECO:0007669"/>
    <property type="project" value="InterPro"/>
</dbReference>
<dbReference type="AlphaFoldDB" id="A0A6B2NN61"/>
<gene>
    <name evidence="5" type="ORF">G0P99_03130</name>
</gene>
<comment type="similarity">
    <text evidence="1">Belongs to the trimethylamine methyltransferase family.</text>
</comment>
<accession>A0A6B2NN61</accession>
<evidence type="ECO:0000256" key="3">
    <source>
        <dbReference type="ARBA" id="ARBA00022679"/>
    </source>
</evidence>
<keyword evidence="3" id="KW-0808">Transferase</keyword>
<evidence type="ECO:0000256" key="2">
    <source>
        <dbReference type="ARBA" id="ARBA00022603"/>
    </source>
</evidence>
<dbReference type="InterPro" id="IPR010426">
    <property type="entry name" value="MTTB_MeTrfase"/>
</dbReference>
<dbReference type="GO" id="GO:0008168">
    <property type="term" value="F:methyltransferase activity"/>
    <property type="evidence" value="ECO:0007669"/>
    <property type="project" value="UniProtKB-KW"/>
</dbReference>
<dbReference type="Gene3D" id="3.20.20.480">
    <property type="entry name" value="Trimethylamine methyltransferase-like"/>
    <property type="match status" value="1"/>
</dbReference>
<comment type="caution">
    <text evidence="5">The sequence shown here is derived from an EMBL/GenBank/DDBJ whole genome shotgun (WGS) entry which is preliminary data.</text>
</comment>
<dbReference type="GO" id="GO:0032259">
    <property type="term" value="P:methylation"/>
    <property type="evidence" value="ECO:0007669"/>
    <property type="project" value="UniProtKB-KW"/>
</dbReference>
<dbReference type="RefSeq" id="WP_164127621.1">
    <property type="nucleotide sequence ID" value="NZ_JAAGOX010000004.1"/>
</dbReference>
<protein>
    <recommendedName>
        <fullName evidence="6">Trimethylamine methyltransferase family protein</fullName>
    </recommendedName>
</protein>
<name>A0A6B2NN61_9RHOB</name>
<keyword evidence="2" id="KW-0489">Methyltransferase</keyword>
<feature type="region of interest" description="Disordered" evidence="4">
    <location>
        <begin position="1"/>
        <end position="26"/>
    </location>
</feature>
<sequence>MESKTAAPRRTRRRTSPAPDITAPDAFHASPVSLAQTRFGFLSGDQISDLRRRSLDLLADYGVVIIHPRARAALLAAGATPGRDADRLRFPRQLVEEAIAEAPRDFALAGKRRALDLAIPRVDGGFVMRTGTGAHGYVDPRDTKYRNLDLKAVREMAAVASGLNQIGFIAHPFVHGVPEVTADVHSFAEMVSHTDKHCWMQPYGKENIEFLLKVAAVAAGGEAALKAHPITSVITCSFSPLEFKYMDTEVILQAGALGLPLHACSLPSAGGTAPLSSAGLVLMAAAEILSMLTVTHVLAPGTPVIAVPLMFTLDMRTGSALQSCPESIQAASMAVQLMKQGFGLPTHTYGSGSDTPDADHQSMAERALITQTVALSGADILGGVGQLECATVFSPVQAVLDDEVGAMVRRFMQPAEISAEALNWEEMLKVRAGGHFLDSGHTLALCRDQHQPGVFLRQRRDDYEKSGRRTAFDAARDKALSLIASAPEQGVLAEDQRREIADIVAAADRFIVDAVHHGSGTQVI</sequence>
<dbReference type="EMBL" id="JAAGOX010000004">
    <property type="protein sequence ID" value="NDW43947.1"/>
    <property type="molecule type" value="Genomic_DNA"/>
</dbReference>